<evidence type="ECO:0000256" key="5">
    <source>
        <dbReference type="PROSITE-ProRule" id="PRU00520"/>
    </source>
</evidence>
<sequence length="93" mass="10541">MPLITRHFFVQGRVQGVSYRVSTQRQAFNLGVTGWVRNLTDGRVEVLATATSEQIKQLEGWLWQGPEHAEVVTVEVEETELIHFANFEVASTI</sequence>
<proteinExistence type="inferred from homology"/>
<dbReference type="PROSITE" id="PS51160">
    <property type="entry name" value="ACYLPHOSPHATASE_3"/>
    <property type="match status" value="1"/>
</dbReference>
<dbReference type="EMBL" id="JAXAFO010000022">
    <property type="protein sequence ID" value="MDX6850324.1"/>
    <property type="molecule type" value="Genomic_DNA"/>
</dbReference>
<dbReference type="PANTHER" id="PTHR47268">
    <property type="entry name" value="ACYLPHOSPHATASE"/>
    <property type="match status" value="1"/>
</dbReference>
<feature type="active site" evidence="5">
    <location>
        <position position="38"/>
    </location>
</feature>
<dbReference type="InterPro" id="IPR036046">
    <property type="entry name" value="Acylphosphatase-like_dom_sf"/>
</dbReference>
<dbReference type="SUPFAM" id="SSF54975">
    <property type="entry name" value="Acylphosphatase/BLUF domain-like"/>
    <property type="match status" value="1"/>
</dbReference>
<evidence type="ECO:0000256" key="2">
    <source>
        <dbReference type="ARBA" id="ARBA00012150"/>
    </source>
</evidence>
<comment type="catalytic activity">
    <reaction evidence="4 5">
        <text>an acyl phosphate + H2O = a carboxylate + phosphate + H(+)</text>
        <dbReference type="Rhea" id="RHEA:14965"/>
        <dbReference type="ChEBI" id="CHEBI:15377"/>
        <dbReference type="ChEBI" id="CHEBI:15378"/>
        <dbReference type="ChEBI" id="CHEBI:29067"/>
        <dbReference type="ChEBI" id="CHEBI:43474"/>
        <dbReference type="ChEBI" id="CHEBI:59918"/>
        <dbReference type="EC" id="3.6.1.7"/>
    </reaction>
</comment>
<comment type="caution">
    <text evidence="8">The sequence shown here is derived from an EMBL/GenBank/DDBJ whole genome shotgun (WGS) entry which is preliminary data.</text>
</comment>
<dbReference type="NCBIfam" id="NF011014">
    <property type="entry name" value="PRK14442.1"/>
    <property type="match status" value="1"/>
</dbReference>
<evidence type="ECO:0000256" key="6">
    <source>
        <dbReference type="RuleBase" id="RU004168"/>
    </source>
</evidence>
<dbReference type="Pfam" id="PF00708">
    <property type="entry name" value="Acylphosphatase"/>
    <property type="match status" value="1"/>
</dbReference>
<protein>
    <recommendedName>
        <fullName evidence="3 5">acylphosphatase</fullName>
        <ecNumber evidence="2 5">3.6.1.7</ecNumber>
    </recommendedName>
</protein>
<feature type="active site" evidence="5">
    <location>
        <position position="20"/>
    </location>
</feature>
<keyword evidence="5" id="KW-0378">Hydrolase</keyword>
<evidence type="ECO:0000256" key="1">
    <source>
        <dbReference type="ARBA" id="ARBA00005614"/>
    </source>
</evidence>
<organism evidence="8 9">
    <name type="scientific">Gilvimarinus gilvus</name>
    <dbReference type="NCBI Taxonomy" id="3058038"/>
    <lineage>
        <taxon>Bacteria</taxon>
        <taxon>Pseudomonadati</taxon>
        <taxon>Pseudomonadota</taxon>
        <taxon>Gammaproteobacteria</taxon>
        <taxon>Cellvibrionales</taxon>
        <taxon>Cellvibrionaceae</taxon>
        <taxon>Gilvimarinus</taxon>
    </lineage>
</organism>
<evidence type="ECO:0000313" key="9">
    <source>
        <dbReference type="Proteomes" id="UP001273505"/>
    </source>
</evidence>
<name>A0ABU4S097_9GAMM</name>
<comment type="similarity">
    <text evidence="1 6">Belongs to the acylphosphatase family.</text>
</comment>
<accession>A0ABU4S097</accession>
<evidence type="ECO:0000256" key="4">
    <source>
        <dbReference type="ARBA" id="ARBA00047645"/>
    </source>
</evidence>
<feature type="domain" description="Acylphosphatase-like" evidence="7">
    <location>
        <begin position="5"/>
        <end position="91"/>
    </location>
</feature>
<dbReference type="PANTHER" id="PTHR47268:SF4">
    <property type="entry name" value="ACYLPHOSPHATASE"/>
    <property type="match status" value="1"/>
</dbReference>
<gene>
    <name evidence="8" type="ORF">SCD92_13200</name>
</gene>
<evidence type="ECO:0000259" key="7">
    <source>
        <dbReference type="PROSITE" id="PS51160"/>
    </source>
</evidence>
<keyword evidence="9" id="KW-1185">Reference proteome</keyword>
<dbReference type="RefSeq" id="WP_302724261.1">
    <property type="nucleotide sequence ID" value="NZ_JAULRU010000783.1"/>
</dbReference>
<evidence type="ECO:0000313" key="8">
    <source>
        <dbReference type="EMBL" id="MDX6850324.1"/>
    </source>
</evidence>
<reference evidence="8 9" key="1">
    <citation type="submission" date="2023-11" db="EMBL/GenBank/DDBJ databases">
        <title>Gilvimarinus fulvus sp. nov., isolated from the surface of Kelp.</title>
        <authorList>
            <person name="Sun Y.Y."/>
            <person name="Gong Y."/>
            <person name="Du Z.J."/>
        </authorList>
    </citation>
    <scope>NUCLEOTIDE SEQUENCE [LARGE SCALE GENOMIC DNA]</scope>
    <source>
        <strain evidence="8 9">SDUM040013</strain>
    </source>
</reference>
<dbReference type="InterPro" id="IPR001792">
    <property type="entry name" value="Acylphosphatase-like_dom"/>
</dbReference>
<dbReference type="InterPro" id="IPR020456">
    <property type="entry name" value="Acylphosphatase"/>
</dbReference>
<dbReference type="Gene3D" id="3.30.70.100">
    <property type="match status" value="1"/>
</dbReference>
<dbReference type="Proteomes" id="UP001273505">
    <property type="component" value="Unassembled WGS sequence"/>
</dbReference>
<dbReference type="EC" id="3.6.1.7" evidence="2 5"/>
<evidence type="ECO:0000256" key="3">
    <source>
        <dbReference type="ARBA" id="ARBA00015991"/>
    </source>
</evidence>